<accession>A0A1T4K3Q7</accession>
<dbReference type="GO" id="GO:0006364">
    <property type="term" value="P:rRNA processing"/>
    <property type="evidence" value="ECO:0007669"/>
    <property type="project" value="UniProtKB-UniRule"/>
</dbReference>
<dbReference type="GO" id="GO:0004521">
    <property type="term" value="F:RNA endonuclease activity"/>
    <property type="evidence" value="ECO:0007669"/>
    <property type="project" value="UniProtKB-UniRule"/>
</dbReference>
<keyword evidence="6 7" id="KW-0862">Zinc</keyword>
<reference evidence="8 9" key="1">
    <citation type="submission" date="2017-02" db="EMBL/GenBank/DDBJ databases">
        <authorList>
            <person name="Peterson S.W."/>
        </authorList>
    </citation>
    <scope>NUCLEOTIDE SEQUENCE [LARGE SCALE GENOMIC DNA]</scope>
    <source>
        <strain evidence="8 9">ATCC 700135</strain>
    </source>
</reference>
<feature type="binding site" evidence="7">
    <location>
        <position position="111"/>
    </location>
    <ligand>
        <name>Zn(2+)</name>
        <dbReference type="ChEBI" id="CHEBI:29105"/>
        <note>catalytic</note>
    </ligand>
</feature>
<organism evidence="8 9">
    <name type="scientific">Porphyromonas cangingivalis</name>
    <dbReference type="NCBI Taxonomy" id="36874"/>
    <lineage>
        <taxon>Bacteria</taxon>
        <taxon>Pseudomonadati</taxon>
        <taxon>Bacteroidota</taxon>
        <taxon>Bacteroidia</taxon>
        <taxon>Bacteroidales</taxon>
        <taxon>Porphyromonadaceae</taxon>
        <taxon>Porphyromonas</taxon>
    </lineage>
</organism>
<evidence type="ECO:0000256" key="2">
    <source>
        <dbReference type="ARBA" id="ARBA00022722"/>
    </source>
</evidence>
<dbReference type="AlphaFoldDB" id="A0A1T4K3Q7"/>
<comment type="cofactor">
    <cofactor evidence="7">
        <name>Zn(2+)</name>
        <dbReference type="ChEBI" id="CHEBI:29105"/>
    </cofactor>
    <text evidence="7">Binds 1 zinc ion.</text>
</comment>
<evidence type="ECO:0000256" key="4">
    <source>
        <dbReference type="ARBA" id="ARBA00022759"/>
    </source>
</evidence>
<comment type="subcellular location">
    <subcellularLocation>
        <location evidence="7">Cytoplasm</location>
    </subcellularLocation>
</comment>
<evidence type="ECO:0000256" key="3">
    <source>
        <dbReference type="ARBA" id="ARBA00022723"/>
    </source>
</evidence>
<dbReference type="Pfam" id="PF02130">
    <property type="entry name" value="YbeY"/>
    <property type="match status" value="1"/>
</dbReference>
<evidence type="ECO:0000256" key="5">
    <source>
        <dbReference type="ARBA" id="ARBA00022801"/>
    </source>
</evidence>
<evidence type="ECO:0000313" key="9">
    <source>
        <dbReference type="Proteomes" id="UP000189956"/>
    </source>
</evidence>
<feature type="binding site" evidence="7">
    <location>
        <position position="117"/>
    </location>
    <ligand>
        <name>Zn(2+)</name>
        <dbReference type="ChEBI" id="CHEBI:29105"/>
        <note>catalytic</note>
    </ligand>
</feature>
<dbReference type="Gene3D" id="3.40.390.30">
    <property type="entry name" value="Metalloproteases ('zincins'), catalytic domain"/>
    <property type="match status" value="1"/>
</dbReference>
<dbReference type="NCBIfam" id="TIGR00043">
    <property type="entry name" value="rRNA maturation RNase YbeY"/>
    <property type="match status" value="1"/>
</dbReference>
<dbReference type="InterPro" id="IPR002036">
    <property type="entry name" value="YbeY"/>
</dbReference>
<dbReference type="SUPFAM" id="SSF55486">
    <property type="entry name" value="Metalloproteases ('zincins'), catalytic domain"/>
    <property type="match status" value="1"/>
</dbReference>
<keyword evidence="7" id="KW-0963">Cytoplasm</keyword>
<keyword evidence="3 7" id="KW-0479">Metal-binding</keyword>
<keyword evidence="7" id="KW-0698">rRNA processing</keyword>
<dbReference type="EC" id="3.1.-.-" evidence="7"/>
<evidence type="ECO:0000256" key="1">
    <source>
        <dbReference type="ARBA" id="ARBA00010875"/>
    </source>
</evidence>
<dbReference type="PANTHER" id="PTHR46986">
    <property type="entry name" value="ENDORIBONUCLEASE YBEY, CHLOROPLASTIC"/>
    <property type="match status" value="1"/>
</dbReference>
<dbReference type="EMBL" id="FUWL01000004">
    <property type="protein sequence ID" value="SJZ36945.1"/>
    <property type="molecule type" value="Genomic_DNA"/>
</dbReference>
<comment type="similarity">
    <text evidence="1 7">Belongs to the endoribonuclease YbeY family.</text>
</comment>
<dbReference type="PANTHER" id="PTHR46986:SF1">
    <property type="entry name" value="ENDORIBONUCLEASE YBEY, CHLOROPLASTIC"/>
    <property type="match status" value="1"/>
</dbReference>
<protein>
    <recommendedName>
        <fullName evidence="7">Endoribonuclease YbeY</fullName>
        <ecNumber evidence="7">3.1.-.-</ecNumber>
    </recommendedName>
</protein>
<keyword evidence="4 7" id="KW-0255">Endonuclease</keyword>
<evidence type="ECO:0000256" key="6">
    <source>
        <dbReference type="ARBA" id="ARBA00022833"/>
    </source>
</evidence>
<feature type="binding site" evidence="7">
    <location>
        <position position="107"/>
    </location>
    <ligand>
        <name>Zn(2+)</name>
        <dbReference type="ChEBI" id="CHEBI:29105"/>
        <note>catalytic</note>
    </ligand>
</feature>
<comment type="function">
    <text evidence="7">Single strand-specific metallo-endoribonuclease involved in late-stage 70S ribosome quality control and in maturation of the 3' terminus of the 16S rRNA.</text>
</comment>
<gene>
    <name evidence="7" type="primary">ybeY</name>
    <name evidence="8" type="ORF">SAMN02745205_00546</name>
</gene>
<dbReference type="GO" id="GO:0004222">
    <property type="term" value="F:metalloendopeptidase activity"/>
    <property type="evidence" value="ECO:0007669"/>
    <property type="project" value="InterPro"/>
</dbReference>
<keyword evidence="7" id="KW-0690">Ribosome biogenesis</keyword>
<sequence>MAITFYSEGVNIPKFRRREVSRWITDVAASYGREIGEVTYLFCDDEKILEMNNKYLGHDYYTDIITFGQGVDDLLFADIVISLDTVASNAEKYGQRFETELLRVIIHGILHLCGEDDLDDESEAKMRVAENRALSMLSEDQSEMWRK</sequence>
<dbReference type="Proteomes" id="UP000189956">
    <property type="component" value="Unassembled WGS sequence"/>
</dbReference>
<keyword evidence="2 7" id="KW-0540">Nuclease</keyword>
<evidence type="ECO:0000313" key="8">
    <source>
        <dbReference type="EMBL" id="SJZ36945.1"/>
    </source>
</evidence>
<dbReference type="InterPro" id="IPR023091">
    <property type="entry name" value="MetalPrtase_cat_dom_sf_prd"/>
</dbReference>
<evidence type="ECO:0000256" key="7">
    <source>
        <dbReference type="HAMAP-Rule" id="MF_00009"/>
    </source>
</evidence>
<proteinExistence type="inferred from homology"/>
<dbReference type="GO" id="GO:0008270">
    <property type="term" value="F:zinc ion binding"/>
    <property type="evidence" value="ECO:0007669"/>
    <property type="project" value="UniProtKB-UniRule"/>
</dbReference>
<name>A0A1T4K3Q7_PORCN</name>
<keyword evidence="5 7" id="KW-0378">Hydrolase</keyword>
<dbReference type="RefSeq" id="WP_025837102.1">
    <property type="nucleotide sequence ID" value="NZ_FUWL01000004.1"/>
</dbReference>
<dbReference type="HAMAP" id="MF_00009">
    <property type="entry name" value="Endoribonucl_YbeY"/>
    <property type="match status" value="1"/>
</dbReference>
<dbReference type="GO" id="GO:0005737">
    <property type="term" value="C:cytoplasm"/>
    <property type="evidence" value="ECO:0007669"/>
    <property type="project" value="UniProtKB-SubCell"/>
</dbReference>